<dbReference type="GO" id="GO:0016567">
    <property type="term" value="P:protein ubiquitination"/>
    <property type="evidence" value="ECO:0007669"/>
    <property type="project" value="InterPro"/>
</dbReference>
<dbReference type="Gene3D" id="3.30.40.10">
    <property type="entry name" value="Zinc/RING finger domain, C3HC4 (zinc finger)"/>
    <property type="match status" value="1"/>
</dbReference>
<feature type="region of interest" description="Disordered" evidence="3">
    <location>
        <begin position="309"/>
        <end position="328"/>
    </location>
</feature>
<organism evidence="5 6">
    <name type="scientific">Heracleum sosnowskyi</name>
    <dbReference type="NCBI Taxonomy" id="360622"/>
    <lineage>
        <taxon>Eukaryota</taxon>
        <taxon>Viridiplantae</taxon>
        <taxon>Streptophyta</taxon>
        <taxon>Embryophyta</taxon>
        <taxon>Tracheophyta</taxon>
        <taxon>Spermatophyta</taxon>
        <taxon>Magnoliopsida</taxon>
        <taxon>eudicotyledons</taxon>
        <taxon>Gunneridae</taxon>
        <taxon>Pentapetalae</taxon>
        <taxon>asterids</taxon>
        <taxon>campanulids</taxon>
        <taxon>Apiales</taxon>
        <taxon>Apiaceae</taxon>
        <taxon>Apioideae</taxon>
        <taxon>apioid superclade</taxon>
        <taxon>Tordylieae</taxon>
        <taxon>Tordyliinae</taxon>
        <taxon>Heracleum</taxon>
    </lineage>
</organism>
<dbReference type="AlphaFoldDB" id="A0AAD8JAX2"/>
<dbReference type="InterPro" id="IPR003613">
    <property type="entry name" value="Ubox_domain"/>
</dbReference>
<keyword evidence="2" id="KW-0808">Transferase</keyword>
<feature type="compositionally biased region" description="Polar residues" evidence="3">
    <location>
        <begin position="126"/>
        <end position="145"/>
    </location>
</feature>
<protein>
    <submittedName>
        <fullName evidence="5">U-box domain-containing protein 62</fullName>
    </submittedName>
</protein>
<feature type="region of interest" description="Disordered" evidence="3">
    <location>
        <begin position="1"/>
        <end position="21"/>
    </location>
</feature>
<dbReference type="Pfam" id="PF23112">
    <property type="entry name" value="PUB62-63_C"/>
    <property type="match status" value="1"/>
</dbReference>
<accession>A0AAD8JAX2</accession>
<gene>
    <name evidence="5" type="ORF">POM88_009611</name>
</gene>
<dbReference type="PANTHER" id="PTHR33644:SF5">
    <property type="entry name" value="U-BOX DOMAIN-CONTAINING PROTEIN 62"/>
    <property type="match status" value="1"/>
</dbReference>
<reference evidence="5" key="2">
    <citation type="submission" date="2023-05" db="EMBL/GenBank/DDBJ databases">
        <authorList>
            <person name="Schelkunov M.I."/>
        </authorList>
    </citation>
    <scope>NUCLEOTIDE SEQUENCE</scope>
    <source>
        <strain evidence="5">Hsosn_3</strain>
        <tissue evidence="5">Leaf</tissue>
    </source>
</reference>
<comment type="caution">
    <text evidence="5">The sequence shown here is derived from an EMBL/GenBank/DDBJ whole genome shotgun (WGS) entry which is preliminary data.</text>
</comment>
<name>A0AAD8JAX2_9APIA</name>
<feature type="compositionally biased region" description="Acidic residues" evidence="3">
    <location>
        <begin position="97"/>
        <end position="119"/>
    </location>
</feature>
<evidence type="ECO:0000313" key="5">
    <source>
        <dbReference type="EMBL" id="KAK1399748.1"/>
    </source>
</evidence>
<dbReference type="SUPFAM" id="SSF57850">
    <property type="entry name" value="RING/U-box"/>
    <property type="match status" value="1"/>
</dbReference>
<feature type="region of interest" description="Disordered" evidence="3">
    <location>
        <begin position="87"/>
        <end position="145"/>
    </location>
</feature>
<dbReference type="PANTHER" id="PTHR33644">
    <property type="entry name" value="U-BOX DOMAIN-CONTAINING PROTEIN 62-RELATED"/>
    <property type="match status" value="1"/>
</dbReference>
<dbReference type="Proteomes" id="UP001237642">
    <property type="component" value="Unassembled WGS sequence"/>
</dbReference>
<evidence type="ECO:0000256" key="2">
    <source>
        <dbReference type="ARBA" id="ARBA00022679"/>
    </source>
</evidence>
<evidence type="ECO:0000313" key="6">
    <source>
        <dbReference type="Proteomes" id="UP001237642"/>
    </source>
</evidence>
<dbReference type="GO" id="GO:0004842">
    <property type="term" value="F:ubiquitin-protein transferase activity"/>
    <property type="evidence" value="ECO:0007669"/>
    <property type="project" value="InterPro"/>
</dbReference>
<evidence type="ECO:0000259" key="4">
    <source>
        <dbReference type="PROSITE" id="PS51698"/>
    </source>
</evidence>
<dbReference type="InterPro" id="IPR013083">
    <property type="entry name" value="Znf_RING/FYVE/PHD"/>
</dbReference>
<dbReference type="EMBL" id="JAUIZM010000002">
    <property type="protein sequence ID" value="KAK1399748.1"/>
    <property type="molecule type" value="Genomic_DNA"/>
</dbReference>
<evidence type="ECO:0000256" key="1">
    <source>
        <dbReference type="ARBA" id="ARBA00004906"/>
    </source>
</evidence>
<reference evidence="5" key="1">
    <citation type="submission" date="2023-02" db="EMBL/GenBank/DDBJ databases">
        <title>Genome of toxic invasive species Heracleum sosnowskyi carries increased number of genes despite the absence of recent whole-genome duplications.</title>
        <authorList>
            <person name="Schelkunov M."/>
            <person name="Shtratnikova V."/>
            <person name="Makarenko M."/>
            <person name="Klepikova A."/>
            <person name="Omelchenko D."/>
            <person name="Novikova G."/>
            <person name="Obukhova E."/>
            <person name="Bogdanov V."/>
            <person name="Penin A."/>
            <person name="Logacheva M."/>
        </authorList>
    </citation>
    <scope>NUCLEOTIDE SEQUENCE</scope>
    <source>
        <strain evidence="5">Hsosn_3</strain>
        <tissue evidence="5">Leaf</tissue>
    </source>
</reference>
<evidence type="ECO:0000256" key="3">
    <source>
        <dbReference type="SAM" id="MobiDB-lite"/>
    </source>
</evidence>
<comment type="pathway">
    <text evidence="1">Protein modification; protein ubiquitination.</text>
</comment>
<sequence>MASKEMTLLPTSPPPPQNGVVSLNQPHQLLFQNAVSLHPFPPFNRSSADPGLKTTREFTAGFIDNPHRFFQQAVEFSRPVYATPVHAWNVNHGNGSDGDEDDEEDNDDDDDDDVDDDDVEVKLNESSDINSTSQNGKSIHLSSSFGSDRGLLAKERSVVATGSDGNDMGDCNNVGGSLCGNRGDQSVTIAGTDADMYYSQRYVQVQEGSTSMGQKDVSLGENGGGLSGRKDVLYSTESGESLRKVLSDPLTGSLMDDAMILPCGHSFGGAGMQHVIKMKACYTCSQPVSEDSVANNLSLRAAVQAFRREEEMQSHRASKRRKEKFEQDRSNYGDISLLDQQRGKGVQFPFSLTDRVIIKGNKRTPQRFVGREAVVTTQCLNGWYVVKTLDNAESVKLQYRSLAKVPDDVTAKPLSTILTPNWL</sequence>
<dbReference type="PROSITE" id="PS51698">
    <property type="entry name" value="U_BOX"/>
    <property type="match status" value="1"/>
</dbReference>
<dbReference type="InterPro" id="IPR057649">
    <property type="entry name" value="PUB62-63_C"/>
</dbReference>
<proteinExistence type="predicted"/>
<feature type="domain" description="U-box" evidence="4">
    <location>
        <begin position="241"/>
        <end position="313"/>
    </location>
</feature>
<keyword evidence="6" id="KW-1185">Reference proteome</keyword>